<gene>
    <name evidence="2" type="ORF">ALC53_01917</name>
</gene>
<reference evidence="2 3" key="1">
    <citation type="submission" date="2015-09" db="EMBL/GenBank/DDBJ databases">
        <title>Atta colombica WGS genome.</title>
        <authorList>
            <person name="Nygaard S."/>
            <person name="Hu H."/>
            <person name="Boomsma J."/>
            <person name="Zhang G."/>
        </authorList>
    </citation>
    <scope>NUCLEOTIDE SEQUENCE [LARGE SCALE GENOMIC DNA]</scope>
    <source>
        <strain evidence="2">Treedump-2</strain>
        <tissue evidence="2">Whole body</tissue>
    </source>
</reference>
<evidence type="ECO:0000256" key="1">
    <source>
        <dbReference type="SAM" id="MobiDB-lite"/>
    </source>
</evidence>
<evidence type="ECO:0000313" key="2">
    <source>
        <dbReference type="EMBL" id="KYM89605.1"/>
    </source>
</evidence>
<dbReference type="Proteomes" id="UP000078540">
    <property type="component" value="Unassembled WGS sequence"/>
</dbReference>
<feature type="region of interest" description="Disordered" evidence="1">
    <location>
        <begin position="79"/>
        <end position="110"/>
    </location>
</feature>
<sequence length="187" mass="20222">MGQALFEDNVEFAQRLKNMNKKGHFYSKNIGQTQSDMMINNSNYNMNLPSICCSSTCENIGRLGILGDLHLGGVEHDSTNSSLSMLRGTKAPTNKRSVDPSSIPLPSQRPQGNLNVCPVTSFLTTMCSTIHFGDNPVLSCPIRNVDSTGLVSQSVPEIAIQLLAEVVAALAFRLGNITTRYGNFVVG</sequence>
<protein>
    <submittedName>
        <fullName evidence="2">Uncharacterized protein</fullName>
    </submittedName>
</protein>
<dbReference type="AlphaFoldDB" id="A0A195BRH2"/>
<accession>A0A195BRH2</accession>
<proteinExistence type="predicted"/>
<dbReference type="EMBL" id="KQ976417">
    <property type="protein sequence ID" value="KYM89605.1"/>
    <property type="molecule type" value="Genomic_DNA"/>
</dbReference>
<evidence type="ECO:0000313" key="3">
    <source>
        <dbReference type="Proteomes" id="UP000078540"/>
    </source>
</evidence>
<name>A0A195BRH2_9HYME</name>
<keyword evidence="3" id="KW-1185">Reference proteome</keyword>
<organism evidence="2 3">
    <name type="scientific">Atta colombica</name>
    <dbReference type="NCBI Taxonomy" id="520822"/>
    <lineage>
        <taxon>Eukaryota</taxon>
        <taxon>Metazoa</taxon>
        <taxon>Ecdysozoa</taxon>
        <taxon>Arthropoda</taxon>
        <taxon>Hexapoda</taxon>
        <taxon>Insecta</taxon>
        <taxon>Pterygota</taxon>
        <taxon>Neoptera</taxon>
        <taxon>Endopterygota</taxon>
        <taxon>Hymenoptera</taxon>
        <taxon>Apocrita</taxon>
        <taxon>Aculeata</taxon>
        <taxon>Formicoidea</taxon>
        <taxon>Formicidae</taxon>
        <taxon>Myrmicinae</taxon>
        <taxon>Atta</taxon>
    </lineage>
</organism>